<feature type="domain" description="Cupin type-2" evidence="1">
    <location>
        <begin position="41"/>
        <end position="102"/>
    </location>
</feature>
<reference evidence="2 3" key="1">
    <citation type="submission" date="2019-07" db="EMBL/GenBank/DDBJ databases">
        <title>Tomitella cavernea sp. nov., an actinomycete isolated from soil.</title>
        <authorList>
            <person name="Cheng J."/>
        </authorList>
    </citation>
    <scope>NUCLEOTIDE SEQUENCE [LARGE SCALE GENOMIC DNA]</scope>
    <source>
        <strain evidence="2 3">HY188</strain>
    </source>
</reference>
<dbReference type="InterPro" id="IPR013096">
    <property type="entry name" value="Cupin_2"/>
</dbReference>
<evidence type="ECO:0000313" key="2">
    <source>
        <dbReference type="EMBL" id="QDQ96749.1"/>
    </source>
</evidence>
<proteinExistence type="predicted"/>
<dbReference type="OrthoDB" id="5190473at2"/>
<evidence type="ECO:0000259" key="1">
    <source>
        <dbReference type="Pfam" id="PF07883"/>
    </source>
</evidence>
<dbReference type="KEGG" id="toy:FO059_04555"/>
<dbReference type="Pfam" id="PF07883">
    <property type="entry name" value="Cupin_2"/>
    <property type="match status" value="1"/>
</dbReference>
<dbReference type="RefSeq" id="WP_143906744.1">
    <property type="nucleotide sequence ID" value="NZ_CP041765.1"/>
</dbReference>
<reference evidence="2 3" key="2">
    <citation type="submission" date="2019-07" db="EMBL/GenBank/DDBJ databases">
        <authorList>
            <person name="Huang Y."/>
        </authorList>
    </citation>
    <scope>NUCLEOTIDE SEQUENCE [LARGE SCALE GENOMIC DNA]</scope>
    <source>
        <strain evidence="2 3">HY188</strain>
    </source>
</reference>
<name>A0A516X0Y5_9ACTN</name>
<evidence type="ECO:0000313" key="3">
    <source>
        <dbReference type="Proteomes" id="UP000317344"/>
    </source>
</evidence>
<dbReference type="PANTHER" id="PTHR37694:SF1">
    <property type="entry name" value="SLR8022 PROTEIN"/>
    <property type="match status" value="1"/>
</dbReference>
<dbReference type="InterPro" id="IPR011051">
    <property type="entry name" value="RmlC_Cupin_sf"/>
</dbReference>
<gene>
    <name evidence="2" type="ORF">FO059_04555</name>
</gene>
<dbReference type="SUPFAM" id="SSF51182">
    <property type="entry name" value="RmlC-like cupins"/>
    <property type="match status" value="1"/>
</dbReference>
<dbReference type="Gene3D" id="2.60.120.10">
    <property type="entry name" value="Jelly Rolls"/>
    <property type="match status" value="1"/>
</dbReference>
<organism evidence="2 3">
    <name type="scientific">Tomitella fengzijianii</name>
    <dbReference type="NCBI Taxonomy" id="2597660"/>
    <lineage>
        <taxon>Bacteria</taxon>
        <taxon>Bacillati</taxon>
        <taxon>Actinomycetota</taxon>
        <taxon>Actinomycetes</taxon>
        <taxon>Mycobacteriales</taxon>
        <taxon>Tomitella</taxon>
    </lineage>
</organism>
<sequence>MNKMSLVALTRELRTRAAGSERKVASSTVFGGHEKTLRQTLVVVAAGGELAEHESPGEATVQVLSGRITLDTAEDSWDGRTGDLLVVPPARHSVRAVEDASFLLTVAKN</sequence>
<protein>
    <submittedName>
        <fullName evidence="2">Cupin domain-containing protein</fullName>
    </submittedName>
</protein>
<keyword evidence="3" id="KW-1185">Reference proteome</keyword>
<dbReference type="CDD" id="cd02230">
    <property type="entry name" value="cupin_HP0902-like"/>
    <property type="match status" value="1"/>
</dbReference>
<dbReference type="AlphaFoldDB" id="A0A516X0Y5"/>
<accession>A0A516X0Y5</accession>
<dbReference type="EMBL" id="CP041765">
    <property type="protein sequence ID" value="QDQ96749.1"/>
    <property type="molecule type" value="Genomic_DNA"/>
</dbReference>
<dbReference type="Proteomes" id="UP000317344">
    <property type="component" value="Chromosome"/>
</dbReference>
<dbReference type="PANTHER" id="PTHR37694">
    <property type="entry name" value="SLR8022 PROTEIN"/>
    <property type="match status" value="1"/>
</dbReference>
<dbReference type="InterPro" id="IPR014710">
    <property type="entry name" value="RmlC-like_jellyroll"/>
</dbReference>